<dbReference type="EMBL" id="JAGRQH010000017">
    <property type="protein sequence ID" value="MBR0560732.1"/>
    <property type="molecule type" value="Genomic_DNA"/>
</dbReference>
<evidence type="ECO:0000313" key="1">
    <source>
        <dbReference type="EMBL" id="MBR0560732.1"/>
    </source>
</evidence>
<dbReference type="GO" id="GO:0016787">
    <property type="term" value="F:hydrolase activity"/>
    <property type="evidence" value="ECO:0007669"/>
    <property type="project" value="UniProtKB-KW"/>
</dbReference>
<proteinExistence type="predicted"/>
<dbReference type="GO" id="GO:0004519">
    <property type="term" value="F:endonuclease activity"/>
    <property type="evidence" value="ECO:0007669"/>
    <property type="project" value="UniProtKB-KW"/>
</dbReference>
<dbReference type="RefSeq" id="WP_211683409.1">
    <property type="nucleotide sequence ID" value="NZ_JAGRQH010000017.1"/>
</dbReference>
<comment type="caution">
    <text evidence="1">The sequence shown here is derived from an EMBL/GenBank/DDBJ whole genome shotgun (WGS) entry which is preliminary data.</text>
</comment>
<sequence length="367" mass="40050">MAQAIINHEVARRVLSDAIDAGKSEGYQPRHRKAREISDVMLGRHLTYRYILFTNLLAKATSDAANGLALQAGADLNGAFDSRSLCHKVVVDFDRDPNQLAGKLGRSNEPYLNKPARYTSLSTENAVRRGYDRGILEKCIDILGGLRTQADARQALEDAIHFVMQRQPLVAEAAELDGDASLHKALVEFARAALEQSCEGESCAIMTGLAFYLLGRGTGRDLEIKVHPTNQAGSSSNEVLDVDVYSGHHLVYTAEVKDKLFNANDVGHAAAKAAAAGFGSFYFVCGPRSQGAIRGSEFVGLEADQRNVRVSFVDIEQFFMTYLGLVPDDLNVPDVWAFTDRVMMNARVKDATLTHILSAARYAGLVN</sequence>
<gene>
    <name evidence="1" type="ORF">KB213_11805</name>
</gene>
<keyword evidence="1" id="KW-0540">Nuclease</keyword>
<dbReference type="EC" id="3.1.21.-" evidence="1"/>
<dbReference type="Pfam" id="PF09566">
    <property type="entry name" value="RE_SacI"/>
    <property type="match status" value="1"/>
</dbReference>
<keyword evidence="1" id="KW-0255">Endonuclease</keyword>
<protein>
    <submittedName>
        <fullName evidence="1">Restriction endonuclease, SacI family</fullName>
        <ecNumber evidence="1">3.1.21.-</ecNumber>
    </submittedName>
</protein>
<dbReference type="InterPro" id="IPR019066">
    <property type="entry name" value="Restrct_endonuc_II_SacI"/>
</dbReference>
<accession>A0ABS5E9Z9</accession>
<keyword evidence="2" id="KW-1185">Reference proteome</keyword>
<organism evidence="1 2">
    <name type="scientific">Neokomagataea anthophila</name>
    <dbReference type="NCBI Taxonomy" id="2826925"/>
    <lineage>
        <taxon>Bacteria</taxon>
        <taxon>Pseudomonadati</taxon>
        <taxon>Pseudomonadota</taxon>
        <taxon>Alphaproteobacteria</taxon>
        <taxon>Acetobacterales</taxon>
        <taxon>Acetobacteraceae</taxon>
        <taxon>Neokomagataea</taxon>
    </lineage>
</organism>
<keyword evidence="1" id="KW-0378">Hydrolase</keyword>
<reference evidence="1 2" key="1">
    <citation type="submission" date="2021-04" db="EMBL/GenBank/DDBJ databases">
        <title>The complete genome sequence of Neokomagataea sp. TBRC 2177.</title>
        <authorList>
            <person name="Charoenyingcharoen P."/>
            <person name="Yukphan P."/>
        </authorList>
    </citation>
    <scope>NUCLEOTIDE SEQUENCE [LARGE SCALE GENOMIC DNA]</scope>
    <source>
        <strain evidence="1 2">TBRC 2177</strain>
    </source>
</reference>
<dbReference type="Proteomes" id="UP000677812">
    <property type="component" value="Unassembled WGS sequence"/>
</dbReference>
<name>A0ABS5E9Z9_9PROT</name>
<evidence type="ECO:0000313" key="2">
    <source>
        <dbReference type="Proteomes" id="UP000677812"/>
    </source>
</evidence>